<evidence type="ECO:0000256" key="1">
    <source>
        <dbReference type="ARBA" id="ARBA00022723"/>
    </source>
</evidence>
<dbReference type="InterPro" id="IPR014001">
    <property type="entry name" value="Helicase_ATP-bd"/>
</dbReference>
<dbReference type="PANTHER" id="PTHR45626:SF52">
    <property type="entry name" value="SINGLE-STRANDED DNA-DEPENDENT ATPASE (EUROFUNG)"/>
    <property type="match status" value="1"/>
</dbReference>
<evidence type="ECO:0000313" key="13">
    <source>
        <dbReference type="Proteomes" id="UP001174694"/>
    </source>
</evidence>
<proteinExistence type="predicted"/>
<dbReference type="GO" id="GO:0005634">
    <property type="term" value="C:nucleus"/>
    <property type="evidence" value="ECO:0007669"/>
    <property type="project" value="TreeGrafter"/>
</dbReference>
<evidence type="ECO:0000256" key="4">
    <source>
        <dbReference type="ARBA" id="ARBA00022801"/>
    </source>
</evidence>
<dbReference type="GO" id="GO:0016787">
    <property type="term" value="F:hydrolase activity"/>
    <property type="evidence" value="ECO:0007669"/>
    <property type="project" value="UniProtKB-KW"/>
</dbReference>
<dbReference type="Pfam" id="PF00271">
    <property type="entry name" value="Helicase_C"/>
    <property type="match status" value="1"/>
</dbReference>
<keyword evidence="1" id="KW-0479">Metal-binding</keyword>
<feature type="compositionally biased region" description="Polar residues" evidence="8">
    <location>
        <begin position="59"/>
        <end position="72"/>
    </location>
</feature>
<evidence type="ECO:0000256" key="8">
    <source>
        <dbReference type="SAM" id="MobiDB-lite"/>
    </source>
</evidence>
<dbReference type="SUPFAM" id="SSF57850">
    <property type="entry name" value="RING/U-box"/>
    <property type="match status" value="1"/>
</dbReference>
<evidence type="ECO:0000256" key="5">
    <source>
        <dbReference type="ARBA" id="ARBA00022833"/>
    </source>
</evidence>
<dbReference type="EMBL" id="JANBVO010000067">
    <property type="protein sequence ID" value="KAJ9131553.1"/>
    <property type="molecule type" value="Genomic_DNA"/>
</dbReference>
<dbReference type="Proteomes" id="UP001174694">
    <property type="component" value="Unassembled WGS sequence"/>
</dbReference>
<evidence type="ECO:0000259" key="10">
    <source>
        <dbReference type="PROSITE" id="PS51192"/>
    </source>
</evidence>
<evidence type="ECO:0000256" key="2">
    <source>
        <dbReference type="ARBA" id="ARBA00022741"/>
    </source>
</evidence>
<dbReference type="GO" id="GO:0005524">
    <property type="term" value="F:ATP binding"/>
    <property type="evidence" value="ECO:0007669"/>
    <property type="project" value="UniProtKB-KW"/>
</dbReference>
<feature type="compositionally biased region" description="Low complexity" evidence="8">
    <location>
        <begin position="33"/>
        <end position="50"/>
    </location>
</feature>
<feature type="region of interest" description="Disordered" evidence="8">
    <location>
        <begin position="1"/>
        <end position="100"/>
    </location>
</feature>
<organism evidence="12 13">
    <name type="scientific">Pleurostoma richardsiae</name>
    <dbReference type="NCBI Taxonomy" id="41990"/>
    <lineage>
        <taxon>Eukaryota</taxon>
        <taxon>Fungi</taxon>
        <taxon>Dikarya</taxon>
        <taxon>Ascomycota</taxon>
        <taxon>Pezizomycotina</taxon>
        <taxon>Sordariomycetes</taxon>
        <taxon>Sordariomycetidae</taxon>
        <taxon>Calosphaeriales</taxon>
        <taxon>Pleurostomataceae</taxon>
        <taxon>Pleurostoma</taxon>
    </lineage>
</organism>
<feature type="region of interest" description="Disordered" evidence="8">
    <location>
        <begin position="114"/>
        <end position="171"/>
    </location>
</feature>
<evidence type="ECO:0000259" key="11">
    <source>
        <dbReference type="PROSITE" id="PS51194"/>
    </source>
</evidence>
<dbReference type="PANTHER" id="PTHR45626">
    <property type="entry name" value="TRANSCRIPTION TERMINATION FACTOR 2-RELATED"/>
    <property type="match status" value="1"/>
</dbReference>
<keyword evidence="3 7" id="KW-0863">Zinc-finger</keyword>
<dbReference type="CDD" id="cd18793">
    <property type="entry name" value="SF2_C_SNF"/>
    <property type="match status" value="1"/>
</dbReference>
<dbReference type="PROSITE" id="PS51194">
    <property type="entry name" value="HELICASE_CTER"/>
    <property type="match status" value="1"/>
</dbReference>
<keyword evidence="4" id="KW-0378">Hydrolase</keyword>
<evidence type="ECO:0000259" key="9">
    <source>
        <dbReference type="PROSITE" id="PS50089"/>
    </source>
</evidence>
<evidence type="ECO:0000256" key="3">
    <source>
        <dbReference type="ARBA" id="ARBA00022771"/>
    </source>
</evidence>
<dbReference type="InterPro" id="IPR027417">
    <property type="entry name" value="P-loop_NTPase"/>
</dbReference>
<dbReference type="CDD" id="cd18008">
    <property type="entry name" value="DEXDc_SHPRH-like"/>
    <property type="match status" value="1"/>
</dbReference>
<keyword evidence="5" id="KW-0862">Zinc</keyword>
<sequence length="1127" mass="125843">MASTNQPNGLLSSTHPAYQPKNWTPAELLNPKAPASSSASSAARSRQSRPMQNGAGTADSLTFQFSSTSDAPSPQDPAPRHSADLLGHGRQHSSTLPQGMGSMIERMNNVEDRAFAPAPKRRRIEEDVERSQAIQLPRSGGSGILGQYMRDKRQEGRATPSVAEGESVPTVTRVESVDLTGGDDDEVVIVDMQNEEVCYGMVEGASVNCHKVPAPKPGMRAIGGPGYWPQVKVILKRTVGDKTNTIQVYDHTREIFGNVDPKTSAGLAQLLDSRTLELRTDCLIPTRRRQPDEEIGKPISRGYKVNLMLYGKFKFAKTVGRYLAIASLNLLSPPRVEAGIRVFNPLAKENRPSLASRAGLSNGPSYEQYAPPPIARTVEEIRSDVMTVFDSLTQSENLPEIEPNERILTPLLRHQKQALYFMTTREDLHTTSSPGGPADSIWQEKRGNSGQTYYRNIVTGQQVRQPPLKTLGGILADMMGLGKTLSVLSLVTYTLEEASQWARSEPSQPRAPEKRQSHSSNRFHPPTPEPLGLTPVRRNAKSTLLICPLSTVTNWEEQLKQHIQPGGLTYHIYHGQHRIKDPAALCKFDLVITTYGSVSSELNARSKGKKGPHPLEEVGWFRIVLDEAHMIREQSTLQFKSICRLQASRRWAVTGTPVQNKLDDLAALLAFLRLKPFDDRSNFMQYIVAPFKLCDPEIVPKLRILVDTITLRRLKDKIDLPKRTDQIVKLKFSADEQRLYDMFAKHAQDRVHVLTDQRQRILGGKTYIHILQAILRLRLICAHGKDLLNEEDLEVLQGMTKDSAIDLDSDSDDDKAALPEKKAYDLFDLMKETNADVCITCNRKLGSNDAADIESERQEDVLGYMTPCFHLLCPSCISEFRDDLNGASHNSKAYGNCPFCQSHVRFACVELRETRAATEHESHTKTRAKGHKSIEGYSQPHTKTKALIEELLKAKAESEAHLDEPPLKSVVFSGWTSHLDLIQIALDRAGIVYTRLDGKMSRPARTQAMDRFREDPFVQVILVSITAGGLGLNLTAANTVYVMEPQYNPAAEAQAIDRVHRLGQKREVRTVRYIMQDSFEEKMLELQDKKIKLASLSMDGSREGRDAVISKAEAARQRLMDLRSLFR</sequence>
<dbReference type="PROSITE" id="PS51192">
    <property type="entry name" value="HELICASE_ATP_BIND_1"/>
    <property type="match status" value="1"/>
</dbReference>
<dbReference type="InterPro" id="IPR001650">
    <property type="entry name" value="Helicase_C-like"/>
</dbReference>
<name>A0AA38R138_9PEZI</name>
<reference evidence="12" key="1">
    <citation type="submission" date="2022-07" db="EMBL/GenBank/DDBJ databases">
        <title>Fungi with potential for degradation of polypropylene.</title>
        <authorList>
            <person name="Gostincar C."/>
        </authorList>
    </citation>
    <scope>NUCLEOTIDE SEQUENCE</scope>
    <source>
        <strain evidence="12">EXF-13308</strain>
    </source>
</reference>
<feature type="domain" description="Helicase C-terminal" evidence="11">
    <location>
        <begin position="947"/>
        <end position="1109"/>
    </location>
</feature>
<dbReference type="InterPro" id="IPR050628">
    <property type="entry name" value="SNF2_RAD54_helicase_TF"/>
</dbReference>
<dbReference type="AlphaFoldDB" id="A0AA38R138"/>
<dbReference type="GO" id="GO:0008270">
    <property type="term" value="F:zinc ion binding"/>
    <property type="evidence" value="ECO:0007669"/>
    <property type="project" value="UniProtKB-KW"/>
</dbReference>
<dbReference type="InterPro" id="IPR017907">
    <property type="entry name" value="Znf_RING_CS"/>
</dbReference>
<accession>A0AA38R138</accession>
<dbReference type="InterPro" id="IPR049730">
    <property type="entry name" value="SNF2/RAD54-like_C"/>
</dbReference>
<dbReference type="Gene3D" id="3.40.50.300">
    <property type="entry name" value="P-loop containing nucleotide triphosphate hydrolases"/>
    <property type="match status" value="1"/>
</dbReference>
<protein>
    <submittedName>
        <fullName evidence="12">SNF2 family domain-containing protein</fullName>
    </submittedName>
</protein>
<comment type="caution">
    <text evidence="12">The sequence shown here is derived from an EMBL/GenBank/DDBJ whole genome shotgun (WGS) entry which is preliminary data.</text>
</comment>
<dbReference type="InterPro" id="IPR000330">
    <property type="entry name" value="SNF2_N"/>
</dbReference>
<dbReference type="GO" id="GO:0008094">
    <property type="term" value="F:ATP-dependent activity, acting on DNA"/>
    <property type="evidence" value="ECO:0007669"/>
    <property type="project" value="TreeGrafter"/>
</dbReference>
<dbReference type="Gene3D" id="3.40.50.10810">
    <property type="entry name" value="Tandem AAA-ATPase domain"/>
    <property type="match status" value="1"/>
</dbReference>
<gene>
    <name evidence="12" type="ORF">NKR23_g11702</name>
</gene>
<evidence type="ECO:0000313" key="12">
    <source>
        <dbReference type="EMBL" id="KAJ9131553.1"/>
    </source>
</evidence>
<evidence type="ECO:0000256" key="6">
    <source>
        <dbReference type="ARBA" id="ARBA00022840"/>
    </source>
</evidence>
<feature type="domain" description="Helicase ATP-binding" evidence="10">
    <location>
        <begin position="464"/>
        <end position="675"/>
    </location>
</feature>
<feature type="domain" description="RING-type" evidence="9">
    <location>
        <begin position="838"/>
        <end position="901"/>
    </location>
</feature>
<keyword evidence="6" id="KW-0067">ATP-binding</keyword>
<keyword evidence="2" id="KW-0547">Nucleotide-binding</keyword>
<dbReference type="SUPFAM" id="SSF52540">
    <property type="entry name" value="P-loop containing nucleoside triphosphate hydrolases"/>
    <property type="match status" value="2"/>
</dbReference>
<dbReference type="SMART" id="SM00487">
    <property type="entry name" value="DEXDc"/>
    <property type="match status" value="1"/>
</dbReference>
<dbReference type="SMART" id="SM00490">
    <property type="entry name" value="HELICc"/>
    <property type="match status" value="1"/>
</dbReference>
<dbReference type="InterPro" id="IPR038718">
    <property type="entry name" value="SNF2-like_sf"/>
</dbReference>
<dbReference type="GO" id="GO:0006281">
    <property type="term" value="P:DNA repair"/>
    <property type="evidence" value="ECO:0007669"/>
    <property type="project" value="TreeGrafter"/>
</dbReference>
<feature type="region of interest" description="Disordered" evidence="8">
    <location>
        <begin position="500"/>
        <end position="535"/>
    </location>
</feature>
<dbReference type="PROSITE" id="PS00518">
    <property type="entry name" value="ZF_RING_1"/>
    <property type="match status" value="1"/>
</dbReference>
<dbReference type="PROSITE" id="PS50089">
    <property type="entry name" value="ZF_RING_2"/>
    <property type="match status" value="1"/>
</dbReference>
<feature type="compositionally biased region" description="Polar residues" evidence="8">
    <location>
        <begin position="1"/>
        <end position="16"/>
    </location>
</feature>
<dbReference type="Pfam" id="PF00176">
    <property type="entry name" value="SNF2-rel_dom"/>
    <property type="match status" value="1"/>
</dbReference>
<dbReference type="InterPro" id="IPR001841">
    <property type="entry name" value="Znf_RING"/>
</dbReference>
<keyword evidence="13" id="KW-1185">Reference proteome</keyword>
<evidence type="ECO:0000256" key="7">
    <source>
        <dbReference type="PROSITE-ProRule" id="PRU00175"/>
    </source>
</evidence>